<protein>
    <recommendedName>
        <fullName evidence="3">DUF538 domain-containing protein</fullName>
    </recommendedName>
</protein>
<dbReference type="EMBL" id="JBFOLK010000004">
    <property type="protein sequence ID" value="KAL2516645.1"/>
    <property type="molecule type" value="Genomic_DNA"/>
</dbReference>
<sequence>MELVKELGFPSGVLPLKDIVECGRVLWMKQTTPYEHLFVGGTTPVRYGIEVTAYVEKGRMNGVKSKQLLVWVPIVEMSIEQSDANKIHFNIPIGIGKSFPLTDFMTPDEKKMYLEFLKDP</sequence>
<accession>A0ABD1TVA1</accession>
<gene>
    <name evidence="1" type="ORF">Adt_12892</name>
</gene>
<dbReference type="SUPFAM" id="SSF141562">
    <property type="entry name" value="At5g01610-like"/>
    <property type="match status" value="1"/>
</dbReference>
<dbReference type="PANTHER" id="PTHR31676:SF20">
    <property type="entry name" value="T19F6.7 PROTEIN"/>
    <property type="match status" value="1"/>
</dbReference>
<dbReference type="InterPro" id="IPR036758">
    <property type="entry name" value="At5g01610-like"/>
</dbReference>
<dbReference type="Gene3D" id="2.30.240.10">
    <property type="entry name" value="At5g01610-like"/>
    <property type="match status" value="1"/>
</dbReference>
<keyword evidence="2" id="KW-1185">Reference proteome</keyword>
<proteinExistence type="predicted"/>
<name>A0ABD1TVA1_9LAMI</name>
<evidence type="ECO:0000313" key="1">
    <source>
        <dbReference type="EMBL" id="KAL2516645.1"/>
    </source>
</evidence>
<reference evidence="2" key="1">
    <citation type="submission" date="2024-07" db="EMBL/GenBank/DDBJ databases">
        <title>Two chromosome-level genome assemblies of Korean endemic species Abeliophyllum distichum and Forsythia ovata (Oleaceae).</title>
        <authorList>
            <person name="Jang H."/>
        </authorList>
    </citation>
    <scope>NUCLEOTIDE SEQUENCE [LARGE SCALE GENOMIC DNA]</scope>
</reference>
<dbReference type="Pfam" id="PF04398">
    <property type="entry name" value="DUF538"/>
    <property type="match status" value="1"/>
</dbReference>
<organism evidence="1 2">
    <name type="scientific">Abeliophyllum distichum</name>
    <dbReference type="NCBI Taxonomy" id="126358"/>
    <lineage>
        <taxon>Eukaryota</taxon>
        <taxon>Viridiplantae</taxon>
        <taxon>Streptophyta</taxon>
        <taxon>Embryophyta</taxon>
        <taxon>Tracheophyta</taxon>
        <taxon>Spermatophyta</taxon>
        <taxon>Magnoliopsida</taxon>
        <taxon>eudicotyledons</taxon>
        <taxon>Gunneridae</taxon>
        <taxon>Pentapetalae</taxon>
        <taxon>asterids</taxon>
        <taxon>lamiids</taxon>
        <taxon>Lamiales</taxon>
        <taxon>Oleaceae</taxon>
        <taxon>Forsythieae</taxon>
        <taxon>Abeliophyllum</taxon>
    </lineage>
</organism>
<evidence type="ECO:0008006" key="3">
    <source>
        <dbReference type="Google" id="ProtNLM"/>
    </source>
</evidence>
<comment type="caution">
    <text evidence="1">The sequence shown here is derived from an EMBL/GenBank/DDBJ whole genome shotgun (WGS) entry which is preliminary data.</text>
</comment>
<evidence type="ECO:0000313" key="2">
    <source>
        <dbReference type="Proteomes" id="UP001604336"/>
    </source>
</evidence>
<dbReference type="AlphaFoldDB" id="A0ABD1TVA1"/>
<dbReference type="InterPro" id="IPR007493">
    <property type="entry name" value="DUF538"/>
</dbReference>
<dbReference type="PANTHER" id="PTHR31676">
    <property type="entry name" value="T31J12.3 PROTEIN-RELATED"/>
    <property type="match status" value="1"/>
</dbReference>
<dbReference type="Proteomes" id="UP001604336">
    <property type="component" value="Unassembled WGS sequence"/>
</dbReference>